<dbReference type="Gene3D" id="3.30.110.120">
    <property type="match status" value="1"/>
</dbReference>
<name>A0A840VTJ7_9PROT</name>
<feature type="active site" evidence="9">
    <location>
        <position position="37"/>
    </location>
</feature>
<comment type="catalytic activity">
    <reaction evidence="9">
        <text>an acyl phosphate + H2O = a carboxylate + phosphate + H(+)</text>
        <dbReference type="Rhea" id="RHEA:14965"/>
        <dbReference type="ChEBI" id="CHEBI:15377"/>
        <dbReference type="ChEBI" id="CHEBI:15378"/>
        <dbReference type="ChEBI" id="CHEBI:29067"/>
        <dbReference type="ChEBI" id="CHEBI:43474"/>
        <dbReference type="ChEBI" id="CHEBI:59918"/>
        <dbReference type="EC" id="3.6.1.7"/>
    </reaction>
</comment>
<dbReference type="Pfam" id="PF07503">
    <property type="entry name" value="zf-HYPF"/>
    <property type="match status" value="2"/>
</dbReference>
<comment type="catalytic activity">
    <reaction evidence="7 8">
        <text>C-terminal L-cysteinyl-[HypE protein] + carbamoyl phosphate + ATP + H2O = C-terminal S-carboxamide-L-cysteinyl-[HypE protein] + AMP + phosphate + diphosphate + H(+)</text>
        <dbReference type="Rhea" id="RHEA:55636"/>
        <dbReference type="Rhea" id="RHEA-COMP:14247"/>
        <dbReference type="Rhea" id="RHEA-COMP:14392"/>
        <dbReference type="ChEBI" id="CHEBI:15377"/>
        <dbReference type="ChEBI" id="CHEBI:15378"/>
        <dbReference type="ChEBI" id="CHEBI:30616"/>
        <dbReference type="ChEBI" id="CHEBI:33019"/>
        <dbReference type="ChEBI" id="CHEBI:43474"/>
        <dbReference type="ChEBI" id="CHEBI:58228"/>
        <dbReference type="ChEBI" id="CHEBI:76913"/>
        <dbReference type="ChEBI" id="CHEBI:139126"/>
        <dbReference type="ChEBI" id="CHEBI:456215"/>
    </reaction>
</comment>
<comment type="caution">
    <text evidence="12">The sequence shown here is derived from an EMBL/GenBank/DDBJ whole genome shotgun (WGS) entry which is preliminary data.</text>
</comment>
<dbReference type="InterPro" id="IPR036046">
    <property type="entry name" value="Acylphosphatase-like_dom_sf"/>
</dbReference>
<dbReference type="PANTHER" id="PTHR42959">
    <property type="entry name" value="CARBAMOYLTRANSFERASE"/>
    <property type="match status" value="1"/>
</dbReference>
<dbReference type="InterPro" id="IPR004421">
    <property type="entry name" value="Carbamoyltransferase_HypF"/>
</dbReference>
<dbReference type="Pfam" id="PF17788">
    <property type="entry name" value="HypF_C"/>
    <property type="match status" value="1"/>
</dbReference>
<keyword evidence="6" id="KW-0862">Zinc</keyword>
<dbReference type="EC" id="6.2.-.-" evidence="8"/>
<keyword evidence="4" id="KW-0479">Metal-binding</keyword>
<sequence>MRAPAISGGREARGQRPDALACERIVLGGVVQGVGFRPFVYRLAQQLGVAGWVRNNAGVVEICAAAAPETLNDFRAALLAEAPPAARPELHAVSPGAFTGTGFTILDSTAGETVQGLPPDLAPCPDCLAEMKAPGRRHRYPFINCTQCGPRYSIIRALPYDRANTTMAEFPLCPACAAEYANPADRRFHAEPVACPDCGPRLRFGAQEGEAALAACLMALRAGQIVAVKGVGGYHLFCDAADEAAVARLRTRKHRPEKPLALLLPEARVMDYVVADAPALHLPSRPILLLEKRPGLPEVLAPGLTELGVMLPDSPLHHLLAEGFGAALVATSANRSGEPMVTDEAQAEAELAGIADGFLHHNRRIERAVDDSVVRIIDGAPHILRAGRGLSPIEMQLPFTLGRPVLALGGHMKSAIALAWGNKAVISPHLGELDNAPAHAAFARMAADLQALYGVRAEVLITDAHEGYASTRWARTQDLPVETVWHHHAHASAVAGEHGGAEMLAFTWDGVGLGSDGALWGGEALLGRPGAWRVAARLKRLRLQGGDAVSRAPWRSGAAMCWHTGITPPEGLVPDPLLHTAWTRGLNCHESSAAGRLFDGAAALLGLRHTASYEGQGPALLEALAGPLPNAAPLPLHEVGGVWEADWSPLVPMLLDDTLPNPERAARFHAALVATGVEIARLVGAKTVGLAGGVFQNRKLAEALLARLRAARITAHLGRKIPCNDAGLSFGQVIEFGARQWMR</sequence>
<dbReference type="InterPro" id="IPR006070">
    <property type="entry name" value="Sua5-like_dom"/>
</dbReference>
<dbReference type="UniPathway" id="UPA00335"/>
<dbReference type="PIRSF" id="PIRSF006256">
    <property type="entry name" value="CMPcnvr_hdrg_mat"/>
    <property type="match status" value="1"/>
</dbReference>
<dbReference type="Gene3D" id="3.30.420.40">
    <property type="match status" value="1"/>
</dbReference>
<feature type="active site" evidence="9">
    <location>
        <position position="55"/>
    </location>
</feature>
<evidence type="ECO:0000256" key="9">
    <source>
        <dbReference type="PROSITE-ProRule" id="PRU00520"/>
    </source>
</evidence>
<dbReference type="Pfam" id="PF01300">
    <property type="entry name" value="Sua5_yciO_yrdC"/>
    <property type="match status" value="1"/>
</dbReference>
<dbReference type="GO" id="GO:0016874">
    <property type="term" value="F:ligase activity"/>
    <property type="evidence" value="ECO:0007669"/>
    <property type="project" value="UniProtKB-UniRule"/>
</dbReference>
<dbReference type="PROSITE" id="PS00150">
    <property type="entry name" value="ACYLPHOSPHATASE_1"/>
    <property type="match status" value="1"/>
</dbReference>
<dbReference type="SUPFAM" id="SSF54975">
    <property type="entry name" value="Acylphosphatase/BLUF domain-like"/>
    <property type="match status" value="1"/>
</dbReference>
<dbReference type="InterPro" id="IPR055128">
    <property type="entry name" value="HypF_C_2"/>
</dbReference>
<dbReference type="Gene3D" id="3.90.870.50">
    <property type="match status" value="1"/>
</dbReference>
<keyword evidence="13" id="KW-1185">Reference proteome</keyword>
<dbReference type="RefSeq" id="WP_183266546.1">
    <property type="nucleotide sequence ID" value="NZ_JACHFJ010000007.1"/>
</dbReference>
<dbReference type="InterPro" id="IPR017945">
    <property type="entry name" value="DHBP_synth_RibB-like_a/b_dom"/>
</dbReference>
<comment type="similarity">
    <text evidence="2 8">Belongs to the carbamoyltransferase HypF family.</text>
</comment>
<dbReference type="Proteomes" id="UP000553706">
    <property type="component" value="Unassembled WGS sequence"/>
</dbReference>
<dbReference type="Gene3D" id="3.30.420.360">
    <property type="match status" value="1"/>
</dbReference>
<dbReference type="GO" id="GO:0051604">
    <property type="term" value="P:protein maturation"/>
    <property type="evidence" value="ECO:0007669"/>
    <property type="project" value="TreeGrafter"/>
</dbReference>
<dbReference type="SUPFAM" id="SSF55821">
    <property type="entry name" value="YrdC/RibB"/>
    <property type="match status" value="1"/>
</dbReference>
<dbReference type="GO" id="GO:0008270">
    <property type="term" value="F:zinc ion binding"/>
    <property type="evidence" value="ECO:0007669"/>
    <property type="project" value="UniProtKB-KW"/>
</dbReference>
<comment type="pathway">
    <text evidence="1 8">Protein modification; [NiFe] hydrogenase maturation.</text>
</comment>
<gene>
    <name evidence="12" type="ORF">HNP71_001802</name>
</gene>
<evidence type="ECO:0000256" key="7">
    <source>
        <dbReference type="ARBA" id="ARBA00048220"/>
    </source>
</evidence>
<feature type="domain" description="YrdC-like" evidence="11">
    <location>
        <begin position="210"/>
        <end position="389"/>
    </location>
</feature>
<dbReference type="PANTHER" id="PTHR42959:SF1">
    <property type="entry name" value="CARBAMOYLTRANSFERASE HYPF"/>
    <property type="match status" value="1"/>
</dbReference>
<dbReference type="NCBIfam" id="TIGR00143">
    <property type="entry name" value="hypF"/>
    <property type="match status" value="1"/>
</dbReference>
<dbReference type="InterPro" id="IPR051060">
    <property type="entry name" value="Carbamoyltrans_HypF-like"/>
</dbReference>
<evidence type="ECO:0000313" key="13">
    <source>
        <dbReference type="Proteomes" id="UP000553706"/>
    </source>
</evidence>
<evidence type="ECO:0000256" key="6">
    <source>
        <dbReference type="ARBA" id="ARBA00022833"/>
    </source>
</evidence>
<dbReference type="InterPro" id="IPR017968">
    <property type="entry name" value="Acylphosphatase_CS"/>
</dbReference>
<dbReference type="InterPro" id="IPR001792">
    <property type="entry name" value="Acylphosphatase-like_dom"/>
</dbReference>
<dbReference type="GO" id="GO:0016743">
    <property type="term" value="F:carboxyl- or carbamoyltransferase activity"/>
    <property type="evidence" value="ECO:0007669"/>
    <property type="project" value="UniProtKB-UniRule"/>
</dbReference>
<evidence type="ECO:0000259" key="11">
    <source>
        <dbReference type="PROSITE" id="PS51163"/>
    </source>
</evidence>
<dbReference type="PROSITE" id="PS51163">
    <property type="entry name" value="YRDC"/>
    <property type="match status" value="1"/>
</dbReference>
<accession>A0A840VTJ7</accession>
<evidence type="ECO:0000256" key="3">
    <source>
        <dbReference type="ARBA" id="ARBA00022598"/>
    </source>
</evidence>
<dbReference type="PROSITE" id="PS51160">
    <property type="entry name" value="ACYLPHOSPHATASE_3"/>
    <property type="match status" value="1"/>
</dbReference>
<evidence type="ECO:0000256" key="1">
    <source>
        <dbReference type="ARBA" id="ARBA00004711"/>
    </source>
</evidence>
<dbReference type="GO" id="GO:0003998">
    <property type="term" value="F:acylphosphatase activity"/>
    <property type="evidence" value="ECO:0007669"/>
    <property type="project" value="UniProtKB-EC"/>
</dbReference>
<reference evidence="12 13" key="1">
    <citation type="submission" date="2020-08" db="EMBL/GenBank/DDBJ databases">
        <title>Genomic Encyclopedia of Type Strains, Phase IV (KMG-IV): sequencing the most valuable type-strain genomes for metagenomic binning, comparative biology and taxonomic classification.</title>
        <authorList>
            <person name="Goeker M."/>
        </authorList>
    </citation>
    <scope>NUCLEOTIDE SEQUENCE [LARGE SCALE GENOMIC DNA]</scope>
    <source>
        <strain evidence="12 13">DSM 27026</strain>
    </source>
</reference>
<keyword evidence="5" id="KW-0863">Zinc-finger</keyword>
<proteinExistence type="inferred from homology"/>
<dbReference type="AlphaFoldDB" id="A0A840VTJ7"/>
<dbReference type="InterPro" id="IPR011125">
    <property type="entry name" value="Znf_HypF"/>
</dbReference>
<dbReference type="Pfam" id="PF00708">
    <property type="entry name" value="Acylphosphatase"/>
    <property type="match status" value="1"/>
</dbReference>
<dbReference type="InterPro" id="IPR041440">
    <property type="entry name" value="HypF_C"/>
</dbReference>
<evidence type="ECO:0000256" key="8">
    <source>
        <dbReference type="PIRNR" id="PIRNR006256"/>
    </source>
</evidence>
<comment type="function">
    <text evidence="8">Involved in the maturation of [NiFe] hydrogenases. Along with HypE, it catalyzes the synthesis of the CN ligands of the active site iron of [NiFe]-hydrogenases. HypF functions as a carbamoyl transferase using carbamoylphosphate as a substrate and transferring the carboxamido moiety in an ATP-dependent reaction to the thiolate of the C-terminal cysteine of HypE yielding a protein-S-carboxamide.</text>
</comment>
<keyword evidence="3" id="KW-0436">Ligase</keyword>
<dbReference type="GO" id="GO:0003725">
    <property type="term" value="F:double-stranded RNA binding"/>
    <property type="evidence" value="ECO:0007669"/>
    <property type="project" value="InterPro"/>
</dbReference>
<evidence type="ECO:0000313" key="12">
    <source>
        <dbReference type="EMBL" id="MBB5373542.1"/>
    </source>
</evidence>
<evidence type="ECO:0000256" key="4">
    <source>
        <dbReference type="ARBA" id="ARBA00022723"/>
    </source>
</evidence>
<evidence type="ECO:0000259" key="10">
    <source>
        <dbReference type="PROSITE" id="PS51160"/>
    </source>
</evidence>
<dbReference type="Pfam" id="PF22521">
    <property type="entry name" value="HypF_C_2"/>
    <property type="match status" value="1"/>
</dbReference>
<evidence type="ECO:0000256" key="5">
    <source>
        <dbReference type="ARBA" id="ARBA00022771"/>
    </source>
</evidence>
<protein>
    <recommendedName>
        <fullName evidence="8">Carbamoyltransferase HypF</fullName>
        <ecNumber evidence="8">6.2.-.-</ecNumber>
    </recommendedName>
</protein>
<dbReference type="EMBL" id="JACHFJ010000007">
    <property type="protein sequence ID" value="MBB5373542.1"/>
    <property type="molecule type" value="Genomic_DNA"/>
</dbReference>
<organism evidence="12 13">
    <name type="scientific">Acidocella aromatica</name>
    <dbReference type="NCBI Taxonomy" id="1303579"/>
    <lineage>
        <taxon>Bacteria</taxon>
        <taxon>Pseudomonadati</taxon>
        <taxon>Pseudomonadota</taxon>
        <taxon>Alphaproteobacteria</taxon>
        <taxon>Acetobacterales</taxon>
        <taxon>Acidocellaceae</taxon>
        <taxon>Acidocella</taxon>
    </lineage>
</organism>
<keyword evidence="9" id="KW-0378">Hydrolase</keyword>
<evidence type="ECO:0000256" key="2">
    <source>
        <dbReference type="ARBA" id="ARBA00008097"/>
    </source>
</evidence>
<feature type="domain" description="Acylphosphatase-like" evidence="10">
    <location>
        <begin position="22"/>
        <end position="107"/>
    </location>
</feature>